<keyword evidence="5" id="KW-1185">Reference proteome</keyword>
<feature type="transmembrane region" description="Helical" evidence="2">
    <location>
        <begin position="167"/>
        <end position="187"/>
    </location>
</feature>
<keyword evidence="3" id="KW-0732">Signal</keyword>
<keyword evidence="2" id="KW-1133">Transmembrane helix</keyword>
<feature type="signal peptide" evidence="3">
    <location>
        <begin position="1"/>
        <end position="24"/>
    </location>
</feature>
<evidence type="ECO:0000313" key="4">
    <source>
        <dbReference type="EMBL" id="MBC2778529.1"/>
    </source>
</evidence>
<gene>
    <name evidence="4" type="ORF">H6P80_12965</name>
</gene>
<evidence type="ECO:0000313" key="5">
    <source>
        <dbReference type="Proteomes" id="UP000564378"/>
    </source>
</evidence>
<protein>
    <submittedName>
        <fullName evidence="4">Uncharacterized protein</fullName>
    </submittedName>
</protein>
<dbReference type="AlphaFoldDB" id="A0A842I1H8"/>
<keyword evidence="2" id="KW-0812">Transmembrane</keyword>
<name>A0A842I1H8_9SPHN</name>
<evidence type="ECO:0000256" key="2">
    <source>
        <dbReference type="SAM" id="Phobius"/>
    </source>
</evidence>
<feature type="region of interest" description="Disordered" evidence="1">
    <location>
        <begin position="26"/>
        <end position="137"/>
    </location>
</feature>
<reference evidence="4 5" key="1">
    <citation type="submission" date="2020-08" db="EMBL/GenBank/DDBJ databases">
        <title>Draft genome sequence of Parasphingopyxis sp. GrpM-11.</title>
        <authorList>
            <person name="Oh J."/>
            <person name="Roh D.-H."/>
        </authorList>
    </citation>
    <scope>NUCLEOTIDE SEQUENCE [LARGE SCALE GENOMIC DNA]</scope>
    <source>
        <strain evidence="4 5">GrpM-11</strain>
    </source>
</reference>
<evidence type="ECO:0000256" key="1">
    <source>
        <dbReference type="SAM" id="MobiDB-lite"/>
    </source>
</evidence>
<keyword evidence="2" id="KW-0472">Membrane</keyword>
<feature type="compositionally biased region" description="Pro residues" evidence="1">
    <location>
        <begin position="222"/>
        <end position="232"/>
    </location>
</feature>
<feature type="chain" id="PRO_5032535361" evidence="3">
    <location>
        <begin position="25"/>
        <end position="413"/>
    </location>
</feature>
<feature type="region of interest" description="Disordered" evidence="1">
    <location>
        <begin position="205"/>
        <end position="246"/>
    </location>
</feature>
<organism evidence="4 5">
    <name type="scientific">Parasphingopyxis marina</name>
    <dbReference type="NCBI Taxonomy" id="2761622"/>
    <lineage>
        <taxon>Bacteria</taxon>
        <taxon>Pseudomonadati</taxon>
        <taxon>Pseudomonadota</taxon>
        <taxon>Alphaproteobacteria</taxon>
        <taxon>Sphingomonadales</taxon>
        <taxon>Sphingomonadaceae</taxon>
        <taxon>Parasphingopyxis</taxon>
    </lineage>
</organism>
<proteinExistence type="predicted"/>
<feature type="compositionally biased region" description="Low complexity" evidence="1">
    <location>
        <begin position="233"/>
        <end position="243"/>
    </location>
</feature>
<accession>A0A842I1H8</accession>
<evidence type="ECO:0000256" key="3">
    <source>
        <dbReference type="SAM" id="SignalP"/>
    </source>
</evidence>
<dbReference type="Proteomes" id="UP000564378">
    <property type="component" value="Unassembled WGS sequence"/>
</dbReference>
<dbReference type="EMBL" id="JACJVJ010000002">
    <property type="protein sequence ID" value="MBC2778529.1"/>
    <property type="molecule type" value="Genomic_DNA"/>
</dbReference>
<sequence length="413" mass="43941">MKRRVTFLLAATIGAMAPAAIAVAQEAETAPPPRPSPPVFSLPENRAPAPQPDVQGPRAPGIAAPRLIRPDDERQQPPARQGDAAPPAQRSVLPESNPVPERQPAERNEPVTAERTPVPRETVTVEDGDAPLPENIDAPVTEAQPLPETGPGEVIPTPVEDPESGGLPWWLFAGLGLLGVAVLAFLFGRRRGDVVEDEEPAFEAEEAKRSAIPVAEPSAPANIPPRPAPVPAAPVQAAPAPETASDEPARVAIDFEPLVARFTPAGLIVSYRIHLENICDEEVSDVAICLGIRGADHGAMERPVEPGVPCVALDALPVNKRAIHEGEIQLAASLIRPLRVDDKAMLVPIIDLMPRYRDSDGRLHEHHATLLLGRESNPPAAKMAPFRLDGGFSQFGKLGCRLLRAGEPKRAAA</sequence>
<feature type="compositionally biased region" description="Pro residues" evidence="1">
    <location>
        <begin position="30"/>
        <end position="40"/>
    </location>
</feature>
<dbReference type="RefSeq" id="WP_185801778.1">
    <property type="nucleotide sequence ID" value="NZ_JACJVJ010000002.1"/>
</dbReference>
<comment type="caution">
    <text evidence="4">The sequence shown here is derived from an EMBL/GenBank/DDBJ whole genome shotgun (WGS) entry which is preliminary data.</text>
</comment>